<dbReference type="InterPro" id="IPR015797">
    <property type="entry name" value="NUDIX_hydrolase-like_dom_sf"/>
</dbReference>
<dbReference type="PANTHER" id="PTHR43222:SF11">
    <property type="entry name" value="PHOSPHATASE NUDJ"/>
    <property type="match status" value="1"/>
</dbReference>
<gene>
    <name evidence="4" type="primary">nudJ</name>
    <name evidence="6" type="ORF">AZF00_08300</name>
</gene>
<comment type="similarity">
    <text evidence="1 4">Belongs to the Nudix hydrolase family. NudJ subfamily.</text>
</comment>
<dbReference type="EMBL" id="CP014544">
    <property type="protein sequence ID" value="AMO68304.1"/>
    <property type="molecule type" value="Genomic_DNA"/>
</dbReference>
<dbReference type="GO" id="GO:0017110">
    <property type="term" value="F:nucleoside diphosphate phosphatase activity"/>
    <property type="evidence" value="ECO:0007669"/>
    <property type="project" value="InterPro"/>
</dbReference>
<comment type="cofactor">
    <cofactor evidence="4">
        <name>Mg(2+)</name>
        <dbReference type="ChEBI" id="CHEBI:18420"/>
    </cofactor>
</comment>
<evidence type="ECO:0000256" key="3">
    <source>
        <dbReference type="ARBA" id="ARBA00015552"/>
    </source>
</evidence>
<sequence>MDWQPHVTVATLVENDGKFLFVEEIKNGQRVINQPAGHLEQNESLLEAAQRETLEETQWRVEILGIVGFGLYTAPANGVTYQRTSFFARPVAFCPEQALDSDIEQAIWLSYDELKERRAMLRSPLVLECLERYLSGHRYPLSMIYGTR</sequence>
<keyword evidence="4" id="KW-0460">Magnesium</keyword>
<dbReference type="STRING" id="1470434.AZF00_08300"/>
<dbReference type="Proteomes" id="UP000074119">
    <property type="component" value="Chromosome"/>
</dbReference>
<organism evidence="6 7">
    <name type="scientific">Zhongshania aliphaticivorans</name>
    <dbReference type="NCBI Taxonomy" id="1470434"/>
    <lineage>
        <taxon>Bacteria</taxon>
        <taxon>Pseudomonadati</taxon>
        <taxon>Pseudomonadota</taxon>
        <taxon>Gammaproteobacteria</taxon>
        <taxon>Cellvibrionales</taxon>
        <taxon>Spongiibacteraceae</taxon>
        <taxon>Zhongshania</taxon>
    </lineage>
</organism>
<reference evidence="6 7" key="1">
    <citation type="submission" date="2015-12" db="EMBL/GenBank/DDBJ databases">
        <authorList>
            <person name="Shamseldin A."/>
            <person name="Moawad H."/>
            <person name="Abd El-Rahim W.M."/>
            <person name="Sadowsky M.J."/>
        </authorList>
    </citation>
    <scope>NUCLEOTIDE SEQUENCE [LARGE SCALE GENOMIC DNA]</scope>
    <source>
        <strain evidence="6 7">SM2</strain>
    </source>
</reference>
<evidence type="ECO:0000256" key="1">
    <source>
        <dbReference type="ARBA" id="ARBA00007608"/>
    </source>
</evidence>
<evidence type="ECO:0000313" key="7">
    <source>
        <dbReference type="Proteomes" id="UP000074119"/>
    </source>
</evidence>
<dbReference type="PROSITE" id="PS51462">
    <property type="entry name" value="NUDIX"/>
    <property type="match status" value="1"/>
</dbReference>
<dbReference type="RefSeq" id="WP_008247827.1">
    <property type="nucleotide sequence ID" value="NZ_CP014544.1"/>
</dbReference>
<accession>A0A127M4V8</accession>
<dbReference type="Gene3D" id="3.90.79.10">
    <property type="entry name" value="Nucleoside Triphosphate Pyrophosphohydrolase"/>
    <property type="match status" value="1"/>
</dbReference>
<dbReference type="SUPFAM" id="SSF55811">
    <property type="entry name" value="Nudix"/>
    <property type="match status" value="1"/>
</dbReference>
<evidence type="ECO:0000256" key="2">
    <source>
        <dbReference type="ARBA" id="ARBA00011245"/>
    </source>
</evidence>
<feature type="domain" description="Nudix hydrolase" evidence="5">
    <location>
        <begin position="2"/>
        <end position="134"/>
    </location>
</feature>
<dbReference type="EC" id="3.6.1.-" evidence="4"/>
<protein>
    <recommendedName>
        <fullName evidence="3 4">Phosphatase NudJ</fullName>
        <ecNumber evidence="4">3.6.1.-</ecNumber>
    </recommendedName>
</protein>
<dbReference type="GO" id="GO:0004787">
    <property type="term" value="F:thiamine diphosphate phosphatase activity"/>
    <property type="evidence" value="ECO:0007669"/>
    <property type="project" value="InterPro"/>
</dbReference>
<dbReference type="KEGG" id="zal:AZF00_08300"/>
<dbReference type="CDD" id="cd03675">
    <property type="entry name" value="NUDIX_Hydrolase"/>
    <property type="match status" value="1"/>
</dbReference>
<dbReference type="AlphaFoldDB" id="A0A127M4V8"/>
<proteinExistence type="inferred from homology"/>
<keyword evidence="4 6" id="KW-0378">Hydrolase</keyword>
<dbReference type="InterPro" id="IPR000086">
    <property type="entry name" value="NUDIX_hydrolase_dom"/>
</dbReference>
<dbReference type="PANTHER" id="PTHR43222">
    <property type="entry name" value="NUDIX HYDROLASE 23"/>
    <property type="match status" value="1"/>
</dbReference>
<evidence type="ECO:0000256" key="4">
    <source>
        <dbReference type="RuleBase" id="RU364043"/>
    </source>
</evidence>
<evidence type="ECO:0000259" key="5">
    <source>
        <dbReference type="PROSITE" id="PS51462"/>
    </source>
</evidence>
<name>A0A127M4V8_9GAMM</name>
<dbReference type="InterPro" id="IPR033713">
    <property type="entry name" value="NudJ"/>
</dbReference>
<evidence type="ECO:0000313" key="6">
    <source>
        <dbReference type="EMBL" id="AMO68304.1"/>
    </source>
</evidence>
<comment type="subunit">
    <text evidence="2 4">Monomer.</text>
</comment>
<dbReference type="GO" id="GO:0017111">
    <property type="term" value="F:ribonucleoside triphosphate phosphatase activity"/>
    <property type="evidence" value="ECO:0007669"/>
    <property type="project" value="InterPro"/>
</dbReference>
<dbReference type="Pfam" id="PF00293">
    <property type="entry name" value="NUDIX"/>
    <property type="match status" value="1"/>
</dbReference>